<keyword evidence="3" id="KW-1185">Reference proteome</keyword>
<evidence type="ECO:0000313" key="2">
    <source>
        <dbReference type="EMBL" id="GFU31715.1"/>
    </source>
</evidence>
<proteinExistence type="predicted"/>
<gene>
    <name evidence="2" type="ORF">NPIL_662441</name>
</gene>
<sequence>MEERNSSGKPLQKLNIRRTLYSDGFQLPSKHTVSKAGKKSFSLPSVPLQTSRPSSTPQGYDVIDIDSEEEDAGESVPPHTTPSNKPNIPPFFITPKSDWSLLSFPFLEHSLQSKLSGHFLRLMVGRKQEYLKLSAFTQAGPR</sequence>
<dbReference type="Proteomes" id="UP000887013">
    <property type="component" value="Unassembled WGS sequence"/>
</dbReference>
<name>A0A8X6QTZ8_NEPPI</name>
<feature type="region of interest" description="Disordered" evidence="1">
    <location>
        <begin position="31"/>
        <end position="89"/>
    </location>
</feature>
<feature type="compositionally biased region" description="Acidic residues" evidence="1">
    <location>
        <begin position="63"/>
        <end position="73"/>
    </location>
</feature>
<reference evidence="2" key="1">
    <citation type="submission" date="2020-08" db="EMBL/GenBank/DDBJ databases">
        <title>Multicomponent nature underlies the extraordinary mechanical properties of spider dragline silk.</title>
        <authorList>
            <person name="Kono N."/>
            <person name="Nakamura H."/>
            <person name="Mori M."/>
            <person name="Yoshida Y."/>
            <person name="Ohtoshi R."/>
            <person name="Malay A.D."/>
            <person name="Moran D.A.P."/>
            <person name="Tomita M."/>
            <person name="Numata K."/>
            <person name="Arakawa K."/>
        </authorList>
    </citation>
    <scope>NUCLEOTIDE SEQUENCE</scope>
</reference>
<protein>
    <submittedName>
        <fullName evidence="2">Uncharacterized protein</fullName>
    </submittedName>
</protein>
<dbReference type="EMBL" id="BMAW01033761">
    <property type="protein sequence ID" value="GFU31715.1"/>
    <property type="molecule type" value="Genomic_DNA"/>
</dbReference>
<feature type="compositionally biased region" description="Polar residues" evidence="1">
    <location>
        <begin position="47"/>
        <end position="58"/>
    </location>
</feature>
<organism evidence="2 3">
    <name type="scientific">Nephila pilipes</name>
    <name type="common">Giant wood spider</name>
    <name type="synonym">Nephila maculata</name>
    <dbReference type="NCBI Taxonomy" id="299642"/>
    <lineage>
        <taxon>Eukaryota</taxon>
        <taxon>Metazoa</taxon>
        <taxon>Ecdysozoa</taxon>
        <taxon>Arthropoda</taxon>
        <taxon>Chelicerata</taxon>
        <taxon>Arachnida</taxon>
        <taxon>Araneae</taxon>
        <taxon>Araneomorphae</taxon>
        <taxon>Entelegynae</taxon>
        <taxon>Araneoidea</taxon>
        <taxon>Nephilidae</taxon>
        <taxon>Nephila</taxon>
    </lineage>
</organism>
<accession>A0A8X6QTZ8</accession>
<evidence type="ECO:0000256" key="1">
    <source>
        <dbReference type="SAM" id="MobiDB-lite"/>
    </source>
</evidence>
<dbReference type="AlphaFoldDB" id="A0A8X6QTZ8"/>
<comment type="caution">
    <text evidence="2">The sequence shown here is derived from an EMBL/GenBank/DDBJ whole genome shotgun (WGS) entry which is preliminary data.</text>
</comment>
<evidence type="ECO:0000313" key="3">
    <source>
        <dbReference type="Proteomes" id="UP000887013"/>
    </source>
</evidence>